<gene>
    <name evidence="2" type="ORF">JR316_011205</name>
</gene>
<feature type="region of interest" description="Disordered" evidence="1">
    <location>
        <begin position="157"/>
        <end position="190"/>
    </location>
</feature>
<organism evidence="2">
    <name type="scientific">Psilocybe cubensis</name>
    <name type="common">Psychedelic mushroom</name>
    <name type="synonym">Stropharia cubensis</name>
    <dbReference type="NCBI Taxonomy" id="181762"/>
    <lineage>
        <taxon>Eukaryota</taxon>
        <taxon>Fungi</taxon>
        <taxon>Dikarya</taxon>
        <taxon>Basidiomycota</taxon>
        <taxon>Agaricomycotina</taxon>
        <taxon>Agaricomycetes</taxon>
        <taxon>Agaricomycetidae</taxon>
        <taxon>Agaricales</taxon>
        <taxon>Agaricineae</taxon>
        <taxon>Strophariaceae</taxon>
        <taxon>Psilocybe</taxon>
    </lineage>
</organism>
<name>A0A8H7XQR1_PSICU</name>
<dbReference type="AlphaFoldDB" id="A0A8H7XQR1"/>
<evidence type="ECO:0000313" key="2">
    <source>
        <dbReference type="EMBL" id="KAG5164008.1"/>
    </source>
</evidence>
<dbReference type="EMBL" id="JAFIQS010000013">
    <property type="protein sequence ID" value="KAG5164008.1"/>
    <property type="molecule type" value="Genomic_DNA"/>
</dbReference>
<accession>A0A8H7XQR1</accession>
<sequence>MILMLRSKLQHTATHLMAYILASAISQAPLMPTNTNQMSQSATHKDVGSHAMTVNSAINSSDLNMQDKGQNKDSVIYVDAGFYAMTINSAINPADLNKNSKVFSITVDPRKMQSMVGLPKEDAVPTFERHTISDKNINPALKALSHQSISMDMPIPQHHEIGNTSRHNSSAPVPYIQQSPAAGSNRGNKPILSTRTIIGAGSTMFPIDNSNSI</sequence>
<reference evidence="2" key="1">
    <citation type="submission" date="2021-02" db="EMBL/GenBank/DDBJ databases">
        <title>Psilocybe cubensis genome.</title>
        <authorList>
            <person name="Mckernan K.J."/>
            <person name="Crawford S."/>
            <person name="Trippe A."/>
            <person name="Kane L.T."/>
            <person name="Mclaughlin S."/>
        </authorList>
    </citation>
    <scope>NUCLEOTIDE SEQUENCE [LARGE SCALE GENOMIC DNA]</scope>
    <source>
        <strain evidence="2">MGC-MH-2018</strain>
    </source>
</reference>
<evidence type="ECO:0000256" key="1">
    <source>
        <dbReference type="SAM" id="MobiDB-lite"/>
    </source>
</evidence>
<comment type="caution">
    <text evidence="2">The sequence shown here is derived from an EMBL/GenBank/DDBJ whole genome shotgun (WGS) entry which is preliminary data.</text>
</comment>
<proteinExistence type="predicted"/>
<protein>
    <submittedName>
        <fullName evidence="2">Uncharacterized protein</fullName>
    </submittedName>
</protein>
<feature type="compositionally biased region" description="Polar residues" evidence="1">
    <location>
        <begin position="162"/>
        <end position="190"/>
    </location>
</feature>